<dbReference type="Proteomes" id="UP000828251">
    <property type="component" value="Unassembled WGS sequence"/>
</dbReference>
<dbReference type="AlphaFoldDB" id="A0A9D3VIS7"/>
<evidence type="ECO:0000259" key="1">
    <source>
        <dbReference type="Pfam" id="PF10354"/>
    </source>
</evidence>
<reference evidence="2 3" key="1">
    <citation type="journal article" date="2021" name="Plant Biotechnol. J.">
        <title>Multi-omics assisted identification of the key and species-specific regulatory components of drought-tolerant mechanisms in Gossypium stocksii.</title>
        <authorList>
            <person name="Yu D."/>
            <person name="Ke L."/>
            <person name="Zhang D."/>
            <person name="Wu Y."/>
            <person name="Sun Y."/>
            <person name="Mei J."/>
            <person name="Sun J."/>
            <person name="Sun Y."/>
        </authorList>
    </citation>
    <scope>NUCLEOTIDE SEQUENCE [LARGE SCALE GENOMIC DNA]</scope>
    <source>
        <strain evidence="3">cv. E1</strain>
        <tissue evidence="2">Leaf</tissue>
    </source>
</reference>
<dbReference type="Pfam" id="PF10354">
    <property type="entry name" value="BMT5-like"/>
    <property type="match status" value="1"/>
</dbReference>
<sequence>MKQQKKELPNFLYLEDPKEQCTLLISTLELSDASSCDSESDMDTIFRLHQNVGTTCIDIVGDNRRQDFGVCGVNMENLRGKQLVGAGEIRWIHHYYSSQRMLLVGEGNFSSSASLACAFSSTTNMIATSLDSIANKYVFLM</sequence>
<keyword evidence="3" id="KW-1185">Reference proteome</keyword>
<feature type="domain" description="25S rRNA (uridine-N(3))-methyltransferase BMT5-like" evidence="1">
    <location>
        <begin position="102"/>
        <end position="134"/>
    </location>
</feature>
<organism evidence="2 3">
    <name type="scientific">Gossypium stocksii</name>
    <dbReference type="NCBI Taxonomy" id="47602"/>
    <lineage>
        <taxon>Eukaryota</taxon>
        <taxon>Viridiplantae</taxon>
        <taxon>Streptophyta</taxon>
        <taxon>Embryophyta</taxon>
        <taxon>Tracheophyta</taxon>
        <taxon>Spermatophyta</taxon>
        <taxon>Magnoliopsida</taxon>
        <taxon>eudicotyledons</taxon>
        <taxon>Gunneridae</taxon>
        <taxon>Pentapetalae</taxon>
        <taxon>rosids</taxon>
        <taxon>malvids</taxon>
        <taxon>Malvales</taxon>
        <taxon>Malvaceae</taxon>
        <taxon>Malvoideae</taxon>
        <taxon>Gossypium</taxon>
    </lineage>
</organism>
<gene>
    <name evidence="2" type="ORF">J1N35_023841</name>
</gene>
<dbReference type="EMBL" id="JAIQCV010000007">
    <property type="protein sequence ID" value="KAH1084080.1"/>
    <property type="molecule type" value="Genomic_DNA"/>
</dbReference>
<comment type="caution">
    <text evidence="2">The sequence shown here is derived from an EMBL/GenBank/DDBJ whole genome shotgun (WGS) entry which is preliminary data.</text>
</comment>
<name>A0A9D3VIS7_9ROSI</name>
<dbReference type="GO" id="GO:0070042">
    <property type="term" value="F:rRNA (uridine-N3-)-methyltransferase activity"/>
    <property type="evidence" value="ECO:0007669"/>
    <property type="project" value="InterPro"/>
</dbReference>
<dbReference type="InterPro" id="IPR019446">
    <property type="entry name" value="BMT5-like"/>
</dbReference>
<evidence type="ECO:0000313" key="2">
    <source>
        <dbReference type="EMBL" id="KAH1084080.1"/>
    </source>
</evidence>
<dbReference type="GO" id="GO:0070475">
    <property type="term" value="P:rRNA base methylation"/>
    <property type="evidence" value="ECO:0007669"/>
    <property type="project" value="InterPro"/>
</dbReference>
<proteinExistence type="predicted"/>
<dbReference type="OrthoDB" id="273345at2759"/>
<accession>A0A9D3VIS7</accession>
<evidence type="ECO:0000313" key="3">
    <source>
        <dbReference type="Proteomes" id="UP000828251"/>
    </source>
</evidence>
<protein>
    <recommendedName>
        <fullName evidence="1">25S rRNA (uridine-N(3))-methyltransferase BMT5-like domain-containing protein</fullName>
    </recommendedName>
</protein>